<sequence length="119" mass="13491">MRAENALLEDNVKLQRAMHSVQRGWDWGRVQRNLEAQSCCILNLDQFTPVILFTKATQTAFSDLVIADLAVLDTNTDIKDELQRFSERPTLHIFFDAVEGPHSHNNISPTDGSRSSSDY</sequence>
<protein>
    <submittedName>
        <fullName evidence="1">Uncharacterized protein</fullName>
    </submittedName>
</protein>
<dbReference type="Proteomes" id="UP001148629">
    <property type="component" value="Unassembled WGS sequence"/>
</dbReference>
<accession>A0ACC1RVF3</accession>
<name>A0ACC1RVF3_9HYPO</name>
<dbReference type="EMBL" id="JANRMS010001706">
    <property type="protein sequence ID" value="KAJ3526578.1"/>
    <property type="molecule type" value="Genomic_DNA"/>
</dbReference>
<gene>
    <name evidence="1" type="ORF">NM208_g11120</name>
</gene>
<comment type="caution">
    <text evidence="1">The sequence shown here is derived from an EMBL/GenBank/DDBJ whole genome shotgun (WGS) entry which is preliminary data.</text>
</comment>
<evidence type="ECO:0000313" key="2">
    <source>
        <dbReference type="Proteomes" id="UP001148629"/>
    </source>
</evidence>
<keyword evidence="2" id="KW-1185">Reference proteome</keyword>
<reference evidence="1" key="1">
    <citation type="submission" date="2022-08" db="EMBL/GenBank/DDBJ databases">
        <title>Genome Sequence of Fusarium decemcellulare.</title>
        <authorList>
            <person name="Buettner E."/>
        </authorList>
    </citation>
    <scope>NUCLEOTIDE SEQUENCE</scope>
    <source>
        <strain evidence="1">Babe19</strain>
    </source>
</reference>
<evidence type="ECO:0000313" key="1">
    <source>
        <dbReference type="EMBL" id="KAJ3526578.1"/>
    </source>
</evidence>
<proteinExistence type="predicted"/>
<organism evidence="1 2">
    <name type="scientific">Fusarium decemcellulare</name>
    <dbReference type="NCBI Taxonomy" id="57161"/>
    <lineage>
        <taxon>Eukaryota</taxon>
        <taxon>Fungi</taxon>
        <taxon>Dikarya</taxon>
        <taxon>Ascomycota</taxon>
        <taxon>Pezizomycotina</taxon>
        <taxon>Sordariomycetes</taxon>
        <taxon>Hypocreomycetidae</taxon>
        <taxon>Hypocreales</taxon>
        <taxon>Nectriaceae</taxon>
        <taxon>Fusarium</taxon>
        <taxon>Fusarium decemcellulare species complex</taxon>
    </lineage>
</organism>